<dbReference type="InterPro" id="IPR027073">
    <property type="entry name" value="5_3_exoribonuclease"/>
</dbReference>
<dbReference type="GO" id="GO:0000956">
    <property type="term" value="P:nuclear-transcribed mRNA catabolic process"/>
    <property type="evidence" value="ECO:0007669"/>
    <property type="project" value="TreeGrafter"/>
</dbReference>
<dbReference type="OrthoDB" id="372487at2759"/>
<evidence type="ECO:0000313" key="22">
    <source>
        <dbReference type="Proteomes" id="UP001143981"/>
    </source>
</evidence>
<evidence type="ECO:0000256" key="6">
    <source>
        <dbReference type="ARBA" id="ARBA00022801"/>
    </source>
</evidence>
<dbReference type="GO" id="GO:0003723">
    <property type="term" value="F:RNA binding"/>
    <property type="evidence" value="ECO:0007669"/>
    <property type="project" value="TreeGrafter"/>
</dbReference>
<evidence type="ECO:0000256" key="11">
    <source>
        <dbReference type="ARBA" id="ARBA00029936"/>
    </source>
</evidence>
<evidence type="ECO:0000256" key="7">
    <source>
        <dbReference type="ARBA" id="ARBA00022839"/>
    </source>
</evidence>
<gene>
    <name evidence="21" type="primary">exo2</name>
    <name evidence="21" type="ORF">LPJ61_002906</name>
</gene>
<feature type="region of interest" description="Disordered" evidence="14">
    <location>
        <begin position="589"/>
        <end position="611"/>
    </location>
</feature>
<evidence type="ECO:0000256" key="12">
    <source>
        <dbReference type="ARBA" id="ARBA00038299"/>
    </source>
</evidence>
<keyword evidence="3" id="KW-0436">Ligase</keyword>
<dbReference type="CDD" id="cd18673">
    <property type="entry name" value="PIN_XRN1-2-like"/>
    <property type="match status" value="1"/>
</dbReference>
<dbReference type="InterPro" id="IPR004859">
    <property type="entry name" value="Xrn1_N"/>
</dbReference>
<dbReference type="InterPro" id="IPR047008">
    <property type="entry name" value="XRN1_SH3_sf"/>
</dbReference>
<feature type="domain" description="Xrn1 helical" evidence="17">
    <location>
        <begin position="310"/>
        <end position="393"/>
    </location>
</feature>
<evidence type="ECO:0000256" key="3">
    <source>
        <dbReference type="ARBA" id="ARBA00022598"/>
    </source>
</evidence>
<feature type="compositionally biased region" description="Low complexity" evidence="14">
    <location>
        <begin position="1582"/>
        <end position="1597"/>
    </location>
</feature>
<organism evidence="21 22">
    <name type="scientific">Coemansia biformis</name>
    <dbReference type="NCBI Taxonomy" id="1286918"/>
    <lineage>
        <taxon>Eukaryota</taxon>
        <taxon>Fungi</taxon>
        <taxon>Fungi incertae sedis</taxon>
        <taxon>Zoopagomycota</taxon>
        <taxon>Kickxellomycotina</taxon>
        <taxon>Kickxellomycetes</taxon>
        <taxon>Kickxellales</taxon>
        <taxon>Kickxellaceae</taxon>
        <taxon>Coemansia</taxon>
    </lineage>
</organism>
<dbReference type="PROSITE" id="PS00178">
    <property type="entry name" value="AA_TRNA_LIGASE_I"/>
    <property type="match status" value="1"/>
</dbReference>
<dbReference type="InterPro" id="IPR002300">
    <property type="entry name" value="aa-tRNA-synth_Ia"/>
</dbReference>
<feature type="compositionally biased region" description="Polar residues" evidence="14">
    <location>
        <begin position="1712"/>
        <end position="1728"/>
    </location>
</feature>
<dbReference type="InterPro" id="IPR041106">
    <property type="entry name" value="XRN1_D2_D3"/>
</dbReference>
<comment type="catalytic activity">
    <reaction evidence="13">
        <text>tRNA(Val) + L-valine + ATP = L-valyl-tRNA(Val) + AMP + diphosphate</text>
        <dbReference type="Rhea" id="RHEA:10704"/>
        <dbReference type="Rhea" id="RHEA-COMP:9672"/>
        <dbReference type="Rhea" id="RHEA-COMP:9708"/>
        <dbReference type="ChEBI" id="CHEBI:30616"/>
        <dbReference type="ChEBI" id="CHEBI:33019"/>
        <dbReference type="ChEBI" id="CHEBI:57762"/>
        <dbReference type="ChEBI" id="CHEBI:78442"/>
        <dbReference type="ChEBI" id="CHEBI:78537"/>
        <dbReference type="ChEBI" id="CHEBI:456215"/>
        <dbReference type="EC" id="6.1.1.9"/>
    </reaction>
</comment>
<dbReference type="Gene3D" id="3.40.50.12390">
    <property type="match status" value="2"/>
</dbReference>
<dbReference type="Pfam" id="PF18129">
    <property type="entry name" value="SH3_12"/>
    <property type="match status" value="1"/>
</dbReference>
<feature type="domain" description="Xrn1 N-terminal" evidence="16">
    <location>
        <begin position="1"/>
        <end position="237"/>
    </location>
</feature>
<evidence type="ECO:0000256" key="8">
    <source>
        <dbReference type="ARBA" id="ARBA00022840"/>
    </source>
</evidence>
<dbReference type="EMBL" id="JANBOI010000426">
    <property type="protein sequence ID" value="KAJ1730648.1"/>
    <property type="molecule type" value="Genomic_DNA"/>
</dbReference>
<dbReference type="GO" id="GO:0006418">
    <property type="term" value="P:tRNA aminoacylation for protein translation"/>
    <property type="evidence" value="ECO:0007669"/>
    <property type="project" value="InterPro"/>
</dbReference>
<dbReference type="Gene3D" id="1.25.40.1050">
    <property type="match status" value="1"/>
</dbReference>
<feature type="domain" description="5'-3' exoribonuclease 1 SH3-like" evidence="18">
    <location>
        <begin position="1415"/>
        <end position="1508"/>
    </location>
</feature>
<keyword evidence="7 21" id="KW-0269">Exonuclease</keyword>
<feature type="domain" description="Xrn1 helical" evidence="17">
    <location>
        <begin position="708"/>
        <end position="854"/>
    </location>
</feature>
<dbReference type="PANTHER" id="PTHR12341">
    <property type="entry name" value="5'-&gt;3' EXORIBONUCLEASE"/>
    <property type="match status" value="1"/>
</dbReference>
<evidence type="ECO:0000259" key="20">
    <source>
        <dbReference type="Pfam" id="PF18334"/>
    </source>
</evidence>
<dbReference type="Gene3D" id="3.40.50.620">
    <property type="entry name" value="HUPs"/>
    <property type="match status" value="1"/>
</dbReference>
<dbReference type="InterPro" id="IPR041385">
    <property type="entry name" value="SH3_12"/>
</dbReference>
<dbReference type="Proteomes" id="UP001143981">
    <property type="component" value="Unassembled WGS sequence"/>
</dbReference>
<dbReference type="GO" id="GO:0004534">
    <property type="term" value="F:5'-3' RNA exonuclease activity"/>
    <property type="evidence" value="ECO:0007669"/>
    <property type="project" value="UniProtKB-ARBA"/>
</dbReference>
<keyword evidence="5" id="KW-0547">Nucleotide-binding</keyword>
<keyword evidence="22" id="KW-1185">Reference proteome</keyword>
<keyword evidence="6" id="KW-0378">Hydrolase</keyword>
<comment type="similarity">
    <text evidence="12">Belongs to the 5'-3' exonuclease family.</text>
</comment>
<feature type="region of interest" description="Disordered" evidence="14">
    <location>
        <begin position="415"/>
        <end position="451"/>
    </location>
</feature>
<evidence type="ECO:0000256" key="14">
    <source>
        <dbReference type="SAM" id="MobiDB-lite"/>
    </source>
</evidence>
<dbReference type="InterPro" id="IPR047007">
    <property type="entry name" value="XRN1_D1_sf"/>
</dbReference>
<evidence type="ECO:0000256" key="10">
    <source>
        <dbReference type="ARBA" id="ARBA00023146"/>
    </source>
</evidence>
<evidence type="ECO:0000256" key="13">
    <source>
        <dbReference type="ARBA" id="ARBA00047552"/>
    </source>
</evidence>
<feature type="compositionally biased region" description="Acidic residues" evidence="14">
    <location>
        <begin position="590"/>
        <end position="600"/>
    </location>
</feature>
<feature type="domain" description="Exoribonuclease Xrn1 D2/D3" evidence="20">
    <location>
        <begin position="1140"/>
        <end position="1380"/>
    </location>
</feature>
<dbReference type="GO" id="GO:0016075">
    <property type="term" value="P:rRNA catabolic process"/>
    <property type="evidence" value="ECO:0007669"/>
    <property type="project" value="TreeGrafter"/>
</dbReference>
<dbReference type="InterPro" id="IPR014729">
    <property type="entry name" value="Rossmann-like_a/b/a_fold"/>
</dbReference>
<feature type="region of interest" description="Disordered" evidence="14">
    <location>
        <begin position="1702"/>
        <end position="1779"/>
    </location>
</feature>
<feature type="domain" description="Aminoacyl-tRNA synthetase class Ia" evidence="15">
    <location>
        <begin position="1794"/>
        <end position="1977"/>
    </location>
</feature>
<evidence type="ECO:0000256" key="2">
    <source>
        <dbReference type="ARBA" id="ARBA00013169"/>
    </source>
</evidence>
<evidence type="ECO:0000256" key="1">
    <source>
        <dbReference type="ARBA" id="ARBA00005594"/>
    </source>
</evidence>
<evidence type="ECO:0000313" key="21">
    <source>
        <dbReference type="EMBL" id="KAJ1730648.1"/>
    </source>
</evidence>
<dbReference type="Pfam" id="PF03159">
    <property type="entry name" value="XRN_N"/>
    <property type="match status" value="1"/>
</dbReference>
<evidence type="ECO:0000256" key="5">
    <source>
        <dbReference type="ARBA" id="ARBA00022741"/>
    </source>
</evidence>
<dbReference type="Gene3D" id="2.170.260.40">
    <property type="match status" value="1"/>
</dbReference>
<evidence type="ECO:0000256" key="4">
    <source>
        <dbReference type="ARBA" id="ARBA00022722"/>
    </source>
</evidence>
<dbReference type="GO" id="GO:0004832">
    <property type="term" value="F:valine-tRNA ligase activity"/>
    <property type="evidence" value="ECO:0007669"/>
    <property type="project" value="UniProtKB-EC"/>
</dbReference>
<evidence type="ECO:0000259" key="16">
    <source>
        <dbReference type="Pfam" id="PF03159"/>
    </source>
</evidence>
<evidence type="ECO:0000259" key="19">
    <source>
        <dbReference type="Pfam" id="PF18332"/>
    </source>
</evidence>
<sequence>MGIPKFFRWLGGRYPLICERVSDDNIPEFDNLYLDMNGIIHNCTHPKDGEAPAPATDEERFLAIFYYIDFLFNKIRPRKVFFLGIDGVAPRAKMNEQRARRFRTAKELEEQHAKVLKQRRANGETVRPEEAEYNDSVFDPTCITPGTEFMDKLTEALRYYINKRVSEDANWRQPTIILSAPNVPGEGEHKIMDYIRFSRAQPGYSPNIRHCLYGLDADLIMLGLLSHEPHFSLLREEVLFGAAARKGTASADPAMQSFYLMHLSLLRDYLDHEFGGLKAELGCSQQYTAMEQGRPAGPQPPPASADPNAYDLERIIDDYVLMAMLVGNDFLPTLPRLSINGGALNFMFSTYVRIRPSLGGYLHDNGKLDLARFEVFMRELARFEVDSFKLEVADHQWYQVYKHKATLRGETPDELSVVAEPAGGRGGRGRGRRGGVGHSSRRAGDDSAGGFSDERAFDLPNGFYSALGEATIPIKGNKLVLSRSQQGLLDLIRKFAIRALPKAAAGHKLQMQFLPGRASPLDNLVVRKAAELLGIHVGREYAHDGSMTLYIAAGSPRALAKLELEDSDSDSDSPGGFLGGASTYQPLEALESDGEGDGDGDGPVVPDFVKRVGDPSDEAAVAAYVDACLDEFRDVLVVPDAELDMHTHKGDAHDFWQRFEIWKAGYYKTKVEATYAIPDVTQGGEAGEPEAASSGQTFRPPPEAVEPMCRDYIVTLQWVLLYYFQGCQSWSWFYPHHYAPCISDVCANLAAYEKSAFEADKPYTPYEQLMCVLPPYSRKLLPPPLRALMVDIRSPIQDMYPTSFSVDMNGKKMPWEAIVLINFVDVGRIRGAMAPVLGQLSPDETRRNSRGKGMAYSYAPLDTEDDSHDAPEYAPPSCIRFAPVRPLKCNGVVFVMPSLTREGAGPALPLTRGLVAGTRCRAAMLSGFPSLFTMAHTARLAFNGTEVFGSPSRDETVMVNMLGGVLEEAGSAAAVAQELLRGKHVRGAYRPRRLFVSWPYLADSALVGVSDETGVYTIDAAGTTLLHFAHSSGGEQQVWTRTYMDAVHKAKRERGVVLLERSRILLHVLPLRGLQMYPDGALLRDYGFAGAAHTRGPQPWAAVGSWADAGVQSCPVGLALADLSGAWANNPRFAEHDAVPLDSAYELSSRVFFLGRTPLYGSPGKVIGHTRDGSGTAVGVNIQLKAIANPAAVKYENFLGVGALKTCSQAGHGVYSPSYVVARNVGISTLLLSRITSRMIAACESGGDDDSTRVHIGLNLKFEGKRLKVAGYTRRAPNGWQYSDRAIALIASYKNAFPDMFANLELSAKRDAPVTAAECFAPRALDAAAAGNSGAHVAGEIKRIKQWMKANVDTNSMALVSTDSEILSKDQIDAIVAARAAAKPPAMHTVAVNGVRREAALQPANAQYILGAQALMVGHRAVYVAEQGASALFGARGYIVAIHARESVQPAGRPSNSRHMEHQRQEGVPADKIHMVELLLDKPVVDGTTLDGKCPPYRGALVRPSQILDLTSWGLGQNVASRPSAAPRTVDAVRPVSVPAQQPRGGAAALAVKARALFNQPAANSSNSTGWRGSASVDVPEPRQAPWAAPGRAPADASAEDNERASRIMNILTAGPLAHPAATHRQPVPAAPLPNVVVDKEAHAKNIINTLLAGSMAGMSLNAPGAANNRARNGMGAGTVLHSHPLVAGQHPILVEDEYCSDSLDEDDDGARSSNAGPAAAQPQSRSCQIPFDYSDINNQARGRGPLIPARPPMGSSTSTADAAAAAEPRAAEKKDLSQPMASGYEPAAVEAAWYEWWAGQGYFEPNATAGGAAGSKGTFVITAPPPNITGQLHIGHALFVAIQDALVRWNRMRGVTTLFVPGTDHAGISSQAVVEKQIWRQSQKTRHDYGREAFVQLVWDWKDKYGHLITSQIKRLGASFDWSRERFTLDEVISRATNETFVRLFDDDIIYRSSRLVEWCHQLRSSLSKLEVDQLELTGRTMMSVPGYLPKEKFEFGVLVHFAYEIDGTDERIVVATT</sequence>
<dbReference type="Gene3D" id="2.30.30.750">
    <property type="match status" value="1"/>
</dbReference>
<dbReference type="Pfam" id="PF00133">
    <property type="entry name" value="tRNA-synt_1"/>
    <property type="match status" value="1"/>
</dbReference>
<dbReference type="GO" id="GO:0005524">
    <property type="term" value="F:ATP binding"/>
    <property type="evidence" value="ECO:0007669"/>
    <property type="project" value="UniProtKB-KW"/>
</dbReference>
<dbReference type="FunFam" id="3.40.50.620:FF:000020">
    <property type="entry name" value="Valine--tRNA ligase, mitochondrial"/>
    <property type="match status" value="1"/>
</dbReference>
<dbReference type="EC" id="6.1.1.9" evidence="2"/>
<keyword evidence="8" id="KW-0067">ATP-binding</keyword>
<feature type="compositionally biased region" description="Polar residues" evidence="14">
    <location>
        <begin position="1562"/>
        <end position="1571"/>
    </location>
</feature>
<name>A0A9W7YEV9_9FUNG</name>
<accession>A0A9W7YEV9</accession>
<proteinExistence type="inferred from homology"/>
<feature type="compositionally biased region" description="Basic residues" evidence="14">
    <location>
        <begin position="427"/>
        <end position="441"/>
    </location>
</feature>
<comment type="caution">
    <text evidence="21">The sequence shown here is derived from an EMBL/GenBank/DDBJ whole genome shotgun (WGS) entry which is preliminary data.</text>
</comment>
<dbReference type="Pfam" id="PF18334">
    <property type="entry name" value="XRN1_D2_D3"/>
    <property type="match status" value="1"/>
</dbReference>
<dbReference type="GO" id="GO:0005634">
    <property type="term" value="C:nucleus"/>
    <property type="evidence" value="ECO:0007669"/>
    <property type="project" value="TreeGrafter"/>
</dbReference>
<dbReference type="Pfam" id="PF18332">
    <property type="entry name" value="XRN1_D1"/>
    <property type="match status" value="1"/>
</dbReference>
<keyword evidence="9" id="KW-0648">Protein biosynthesis</keyword>
<feature type="non-terminal residue" evidence="21">
    <location>
        <position position="2019"/>
    </location>
</feature>
<keyword evidence="4" id="KW-0540">Nuclease</keyword>
<evidence type="ECO:0000256" key="9">
    <source>
        <dbReference type="ARBA" id="ARBA00022917"/>
    </source>
</evidence>
<dbReference type="InterPro" id="IPR040992">
    <property type="entry name" value="XRN1_D1"/>
</dbReference>
<dbReference type="SUPFAM" id="SSF52374">
    <property type="entry name" value="Nucleotidylyl transferase"/>
    <property type="match status" value="1"/>
</dbReference>
<feature type="region of interest" description="Disordered" evidence="14">
    <location>
        <begin position="1562"/>
        <end position="1600"/>
    </location>
</feature>
<dbReference type="InterPro" id="IPR041412">
    <property type="entry name" value="Xrn1_helical"/>
</dbReference>
<protein>
    <recommendedName>
        <fullName evidence="2">valine--tRNA ligase</fullName>
        <ecNumber evidence="2">6.1.1.9</ecNumber>
    </recommendedName>
    <alternativeName>
        <fullName evidence="11">Valyl-tRNA synthetase</fullName>
    </alternativeName>
</protein>
<comment type="similarity">
    <text evidence="1">Belongs to the class-I aminoacyl-tRNA synthetase family.</text>
</comment>
<keyword evidence="10" id="KW-0030">Aminoacyl-tRNA synthetase</keyword>
<dbReference type="Pfam" id="PF17846">
    <property type="entry name" value="XRN_M"/>
    <property type="match status" value="2"/>
</dbReference>
<dbReference type="InterPro" id="IPR001412">
    <property type="entry name" value="aa-tRNA-synth_I_CS"/>
</dbReference>
<evidence type="ECO:0000259" key="17">
    <source>
        <dbReference type="Pfam" id="PF17846"/>
    </source>
</evidence>
<evidence type="ECO:0000259" key="18">
    <source>
        <dbReference type="Pfam" id="PF18129"/>
    </source>
</evidence>
<evidence type="ECO:0000259" key="15">
    <source>
        <dbReference type="Pfam" id="PF00133"/>
    </source>
</evidence>
<dbReference type="PANTHER" id="PTHR12341:SF7">
    <property type="entry name" value="5'-3' EXORIBONUCLEASE 1"/>
    <property type="match status" value="1"/>
</dbReference>
<reference evidence="21" key="1">
    <citation type="submission" date="2022-07" db="EMBL/GenBank/DDBJ databases">
        <title>Phylogenomic reconstructions and comparative analyses of Kickxellomycotina fungi.</title>
        <authorList>
            <person name="Reynolds N.K."/>
            <person name="Stajich J.E."/>
            <person name="Barry K."/>
            <person name="Grigoriev I.V."/>
            <person name="Crous P."/>
            <person name="Smith M.E."/>
        </authorList>
    </citation>
    <scope>NUCLEOTIDE SEQUENCE</scope>
    <source>
        <strain evidence="21">BCRC 34381</strain>
    </source>
</reference>
<feature type="domain" description="5'-3' exoribonuclease 1 D1" evidence="19">
    <location>
        <begin position="913"/>
        <end position="1087"/>
    </location>
</feature>